<dbReference type="PANTHER" id="PTHR32305:SF15">
    <property type="entry name" value="PROTEIN RHSA-RELATED"/>
    <property type="match status" value="1"/>
</dbReference>
<dbReference type="InterPro" id="IPR022385">
    <property type="entry name" value="Rhs_assc_core"/>
</dbReference>
<dbReference type="Proteomes" id="UP000247523">
    <property type="component" value="Unassembled WGS sequence"/>
</dbReference>
<dbReference type="NCBIfam" id="TIGR03696">
    <property type="entry name" value="Rhs_assc_core"/>
    <property type="match status" value="1"/>
</dbReference>
<dbReference type="Gene3D" id="2.180.10.10">
    <property type="entry name" value="RHS repeat-associated core"/>
    <property type="match status" value="1"/>
</dbReference>
<dbReference type="InterPro" id="IPR050708">
    <property type="entry name" value="T6SS_VgrG/RHS"/>
</dbReference>
<proteinExistence type="predicted"/>
<comment type="caution">
    <text evidence="4">The sequence shown here is derived from an EMBL/GenBank/DDBJ whole genome shotgun (WGS) entry which is preliminary data.</text>
</comment>
<sequence length="263" mass="29907">SDILLASDAESAKTYYHYASDEMGSITHVTEQDEVLNRYEYDAWGNVTESEERVENRFQFNGQQLNPISQQYYLRARYYNPVIGRFTQEDTYRGDGLNLYAYCANNPVSYVDPSGNQCQAAKDRLAASTSKGKNETKTSTKLTEHQDSSSKGSGGHEITYPTEKSHESARNTLMNEVDKSGAFTNGSQPYTGRLESSYGYEQKIGRQSLDGKTRWRLDYDPDKGVHYNFEDFSKGKGNKAVKIAIPIDINYEQYKSIIDLYNR</sequence>
<feature type="compositionally biased region" description="Basic and acidic residues" evidence="2">
    <location>
        <begin position="132"/>
        <end position="148"/>
    </location>
</feature>
<evidence type="ECO:0000313" key="4">
    <source>
        <dbReference type="EMBL" id="PXV86924.1"/>
    </source>
</evidence>
<evidence type="ECO:0000259" key="3">
    <source>
        <dbReference type="Pfam" id="PF25023"/>
    </source>
</evidence>
<feature type="region of interest" description="Disordered" evidence="2">
    <location>
        <begin position="121"/>
        <end position="168"/>
    </location>
</feature>
<gene>
    <name evidence="4" type="ORF">C8E03_111124</name>
</gene>
<feature type="domain" description="Teneurin-like YD-shell" evidence="3">
    <location>
        <begin position="11"/>
        <end position="108"/>
    </location>
</feature>
<feature type="non-terminal residue" evidence="4">
    <location>
        <position position="1"/>
    </location>
</feature>
<evidence type="ECO:0000256" key="1">
    <source>
        <dbReference type="ARBA" id="ARBA00022737"/>
    </source>
</evidence>
<dbReference type="AlphaFoldDB" id="A0A318ENB2"/>
<dbReference type="Pfam" id="PF25023">
    <property type="entry name" value="TEN_YD-shell"/>
    <property type="match status" value="1"/>
</dbReference>
<dbReference type="PANTHER" id="PTHR32305">
    <property type="match status" value="1"/>
</dbReference>
<protein>
    <submittedName>
        <fullName evidence="4">RHS repeat-associated protein</fullName>
    </submittedName>
</protein>
<keyword evidence="1" id="KW-0677">Repeat</keyword>
<accession>A0A318ENB2</accession>
<dbReference type="InterPro" id="IPR056823">
    <property type="entry name" value="TEN-like_YD-shell"/>
</dbReference>
<evidence type="ECO:0000256" key="2">
    <source>
        <dbReference type="SAM" id="MobiDB-lite"/>
    </source>
</evidence>
<dbReference type="EMBL" id="QICS01000011">
    <property type="protein sequence ID" value="PXV86924.1"/>
    <property type="molecule type" value="Genomic_DNA"/>
</dbReference>
<reference evidence="4 5" key="1">
    <citation type="submission" date="2018-05" db="EMBL/GenBank/DDBJ databases">
        <title>Genomic Encyclopedia of Type Strains, Phase IV (KMG-IV): sequencing the most valuable type-strain genomes for metagenomic binning, comparative biology and taxonomic classification.</title>
        <authorList>
            <person name="Goeker M."/>
        </authorList>
    </citation>
    <scope>NUCLEOTIDE SEQUENCE [LARGE SCALE GENOMIC DNA]</scope>
    <source>
        <strain evidence="4 5">DSM 28816</strain>
    </source>
</reference>
<evidence type="ECO:0000313" key="5">
    <source>
        <dbReference type="Proteomes" id="UP000247523"/>
    </source>
</evidence>
<organism evidence="4 5">
    <name type="scientific">Lachnotalea glycerini</name>
    <dbReference type="NCBI Taxonomy" id="1763509"/>
    <lineage>
        <taxon>Bacteria</taxon>
        <taxon>Bacillati</taxon>
        <taxon>Bacillota</taxon>
        <taxon>Clostridia</taxon>
        <taxon>Lachnospirales</taxon>
        <taxon>Lachnospiraceae</taxon>
        <taxon>Lachnotalea</taxon>
    </lineage>
</organism>
<name>A0A318ENB2_9FIRM</name>
<dbReference type="CDD" id="cd20692">
    <property type="entry name" value="CdiA-CT_Ec-like"/>
    <property type="match status" value="1"/>
</dbReference>